<dbReference type="Proteomes" id="UP001320314">
    <property type="component" value="Unassembled WGS sequence"/>
</dbReference>
<proteinExistence type="predicted"/>
<keyword evidence="2" id="KW-0378">Hydrolase</keyword>
<evidence type="ECO:0000313" key="3">
    <source>
        <dbReference type="Proteomes" id="UP001320314"/>
    </source>
</evidence>
<comment type="caution">
    <text evidence="2">The sequence shown here is derived from an EMBL/GenBank/DDBJ whole genome shotgun (WGS) entry which is preliminary data.</text>
</comment>
<sequence>KRIMTTFPEASFQYGSQTYVDRKNLLLPKGHFMDAIAISGIKSVGQMPETVTMISQFRKKKRSLHEATARKGRKQPNTSSKRNEKNTKYARGLWLNDYVRVIGNNAKGYVKGFKSNGYSVYLTDGLGNYVLNDGRNYVNSKQCQLITHNSSWQKAEQMLSLYEFK</sequence>
<protein>
    <submittedName>
        <fullName evidence="2">HNH endonuclease</fullName>
    </submittedName>
</protein>
<keyword evidence="2" id="KW-0255">Endonuclease</keyword>
<keyword evidence="2" id="KW-0540">Nuclease</keyword>
<organism evidence="2 3">
    <name type="scientific">Lactobacillus delbrueckii subsp. allosunkii</name>
    <dbReference type="NCBI Taxonomy" id="1050107"/>
    <lineage>
        <taxon>Bacteria</taxon>
        <taxon>Bacillati</taxon>
        <taxon>Bacillota</taxon>
        <taxon>Bacilli</taxon>
        <taxon>Lactobacillales</taxon>
        <taxon>Lactobacillaceae</taxon>
        <taxon>Lactobacillus</taxon>
    </lineage>
</organism>
<evidence type="ECO:0000313" key="2">
    <source>
        <dbReference type="EMBL" id="MCD5517720.1"/>
    </source>
</evidence>
<name>A0ABD4SCK4_9LACO</name>
<dbReference type="EMBL" id="JAJNUD010000005">
    <property type="protein sequence ID" value="MCD5517720.1"/>
    <property type="molecule type" value="Genomic_DNA"/>
</dbReference>
<reference evidence="2 3" key="1">
    <citation type="submission" date="2021-12" db="EMBL/GenBank/DDBJ databases">
        <title>Antimicrobial susceptibility of Lactobacillus delbrueckii subsp. lactis obtained from milk products and other habitats.</title>
        <authorList>
            <person name="Shani N."/>
        </authorList>
    </citation>
    <scope>NUCLEOTIDE SEQUENCE [LARGE SCALE GENOMIC DNA]</scope>
    <source>
        <strain evidence="2 3">CIRM BIA 266</strain>
    </source>
</reference>
<feature type="non-terminal residue" evidence="2">
    <location>
        <position position="1"/>
    </location>
</feature>
<gene>
    <name evidence="2" type="ORF">LOB39_03890</name>
</gene>
<evidence type="ECO:0000256" key="1">
    <source>
        <dbReference type="SAM" id="MobiDB-lite"/>
    </source>
</evidence>
<feature type="region of interest" description="Disordered" evidence="1">
    <location>
        <begin position="61"/>
        <end position="86"/>
    </location>
</feature>
<dbReference type="GO" id="GO:0004519">
    <property type="term" value="F:endonuclease activity"/>
    <property type="evidence" value="ECO:0007669"/>
    <property type="project" value="UniProtKB-KW"/>
</dbReference>
<dbReference type="AlphaFoldDB" id="A0ABD4SCK4"/>
<accession>A0ABD4SCK4</accession>